<dbReference type="GO" id="GO:0016787">
    <property type="term" value="F:hydrolase activity"/>
    <property type="evidence" value="ECO:0007669"/>
    <property type="project" value="UniProtKB-KW"/>
</dbReference>
<dbReference type="InterPro" id="IPR050300">
    <property type="entry name" value="GDXG_lipolytic_enzyme"/>
</dbReference>
<dbReference type="EMBL" id="JAUKUD010000005">
    <property type="protein sequence ID" value="KAK0743308.1"/>
    <property type="molecule type" value="Genomic_DNA"/>
</dbReference>
<comment type="caution">
    <text evidence="5">The sequence shown here is derived from an EMBL/GenBank/DDBJ whole genome shotgun (WGS) entry which is preliminary data.</text>
</comment>
<protein>
    <submittedName>
        <fullName evidence="5">Alpha/beta hydrolase fold-domain-containing protein</fullName>
    </submittedName>
</protein>
<organism evidence="5 6">
    <name type="scientific">Schizothecium vesticola</name>
    <dbReference type="NCBI Taxonomy" id="314040"/>
    <lineage>
        <taxon>Eukaryota</taxon>
        <taxon>Fungi</taxon>
        <taxon>Dikarya</taxon>
        <taxon>Ascomycota</taxon>
        <taxon>Pezizomycotina</taxon>
        <taxon>Sordariomycetes</taxon>
        <taxon>Sordariomycetidae</taxon>
        <taxon>Sordariales</taxon>
        <taxon>Schizotheciaceae</taxon>
        <taxon>Schizothecium</taxon>
    </lineage>
</organism>
<accession>A0AA40K286</accession>
<dbReference type="SUPFAM" id="SSF53474">
    <property type="entry name" value="alpha/beta-Hydrolases"/>
    <property type="match status" value="1"/>
</dbReference>
<evidence type="ECO:0000313" key="6">
    <source>
        <dbReference type="Proteomes" id="UP001172155"/>
    </source>
</evidence>
<dbReference type="PROSITE" id="PS01173">
    <property type="entry name" value="LIPASE_GDXG_HIS"/>
    <property type="match status" value="1"/>
</dbReference>
<evidence type="ECO:0000256" key="2">
    <source>
        <dbReference type="ARBA" id="ARBA00022801"/>
    </source>
</evidence>
<reference evidence="5" key="1">
    <citation type="submission" date="2023-06" db="EMBL/GenBank/DDBJ databases">
        <title>Genome-scale phylogeny and comparative genomics of the fungal order Sordariales.</title>
        <authorList>
            <consortium name="Lawrence Berkeley National Laboratory"/>
            <person name="Hensen N."/>
            <person name="Bonometti L."/>
            <person name="Westerberg I."/>
            <person name="Brannstrom I.O."/>
            <person name="Guillou S."/>
            <person name="Cros-Aarteil S."/>
            <person name="Calhoun S."/>
            <person name="Haridas S."/>
            <person name="Kuo A."/>
            <person name="Mondo S."/>
            <person name="Pangilinan J."/>
            <person name="Riley R."/>
            <person name="LaButti K."/>
            <person name="Andreopoulos B."/>
            <person name="Lipzen A."/>
            <person name="Chen C."/>
            <person name="Yanf M."/>
            <person name="Daum C."/>
            <person name="Ng V."/>
            <person name="Clum A."/>
            <person name="Steindorff A."/>
            <person name="Ohm R."/>
            <person name="Martin F."/>
            <person name="Silar P."/>
            <person name="Natvig D."/>
            <person name="Lalanne C."/>
            <person name="Gautier V."/>
            <person name="Ament-velasquez S.L."/>
            <person name="Kruys A."/>
            <person name="Hutchinson M.I."/>
            <person name="Powell A.J."/>
            <person name="Barry K."/>
            <person name="Miller A.N."/>
            <person name="Grigoriev I.V."/>
            <person name="Debuchy R."/>
            <person name="Gladieux P."/>
            <person name="Thoren M.H."/>
            <person name="Johannesson H."/>
        </authorList>
    </citation>
    <scope>NUCLEOTIDE SEQUENCE</scope>
    <source>
        <strain evidence="5">SMH3187-1</strain>
    </source>
</reference>
<keyword evidence="2 5" id="KW-0378">Hydrolase</keyword>
<name>A0AA40K286_9PEZI</name>
<feature type="domain" description="Alpha/beta hydrolase fold-3" evidence="4">
    <location>
        <begin position="174"/>
        <end position="413"/>
    </location>
</feature>
<dbReference type="AlphaFoldDB" id="A0AA40K286"/>
<comment type="similarity">
    <text evidence="1">Belongs to the 'GDXG' lipolytic enzyme family.</text>
</comment>
<evidence type="ECO:0000256" key="1">
    <source>
        <dbReference type="ARBA" id="ARBA00010515"/>
    </source>
</evidence>
<dbReference type="PROSITE" id="PS01174">
    <property type="entry name" value="LIPASE_GDXG_SER"/>
    <property type="match status" value="1"/>
</dbReference>
<dbReference type="Proteomes" id="UP001172155">
    <property type="component" value="Unassembled WGS sequence"/>
</dbReference>
<dbReference type="Gene3D" id="3.40.50.1820">
    <property type="entry name" value="alpha/beta hydrolase"/>
    <property type="match status" value="1"/>
</dbReference>
<dbReference type="PANTHER" id="PTHR48081:SF25">
    <property type="entry name" value="PUTATIVE (AFU_ORTHOLOGUE AFUA_3G11560)-RELATED"/>
    <property type="match status" value="1"/>
</dbReference>
<dbReference type="InterPro" id="IPR013094">
    <property type="entry name" value="AB_hydrolase_3"/>
</dbReference>
<dbReference type="PANTHER" id="PTHR48081">
    <property type="entry name" value="AB HYDROLASE SUPERFAMILY PROTEIN C4A8.06C"/>
    <property type="match status" value="1"/>
</dbReference>
<dbReference type="Pfam" id="PF07859">
    <property type="entry name" value="Abhydrolase_3"/>
    <property type="match status" value="1"/>
</dbReference>
<evidence type="ECO:0000259" key="4">
    <source>
        <dbReference type="Pfam" id="PF07859"/>
    </source>
</evidence>
<dbReference type="InterPro" id="IPR002168">
    <property type="entry name" value="Lipase_GDXG_HIS_AS"/>
</dbReference>
<evidence type="ECO:0000313" key="5">
    <source>
        <dbReference type="EMBL" id="KAK0743308.1"/>
    </source>
</evidence>
<keyword evidence="6" id="KW-1185">Reference proteome</keyword>
<sequence length="504" mass="55183">MSTAVLKGPEQKASVDHVALLRNFLPKIPVIARTAILHLLGCTEASKYLDLRTEVLVAVMKAYLLNPRPMSVSAAQRFVIPTGPTKGRIWISNYVCPAPTDRGIQDAMASAIQGLRERGPDEPELDLVMPEMEPVEAEWTGFRAGASSDALLPDLPQQGLYDEMMKEVTSPTTILYLHGGAFWLMDPATHRMTTKRLAKLSGGRCYSVRYRLAPQHAFPSALMDAFASYLALLYPPPGAFHTAVSPEHIVFAGDSAGGNLALSLLQLLLHLRRTATPVVWHSTTHPTIPLPAGVAVNSPWLDVTHSSPSCEGNAAFDYIPPRHVQLAAEPCRRHCGAWPASPPRRMMYAADALVLHPLVTVMLARDWRGAPPVWMCTGRELLADEDKFLASRMAEDGVRLTFEEYEGMPHCFALLFEGLPEARRCMEGWAGFAKRVVEGGGKVEGKAEGPSFTVVKAKTVEEVKGDGKGLRPYEEGEIRAKIEERLRMDIPEALLVSEGGLAKL</sequence>
<feature type="active site" evidence="3">
    <location>
        <position position="255"/>
    </location>
</feature>
<evidence type="ECO:0000256" key="3">
    <source>
        <dbReference type="PROSITE-ProRule" id="PRU10038"/>
    </source>
</evidence>
<dbReference type="InterPro" id="IPR029058">
    <property type="entry name" value="AB_hydrolase_fold"/>
</dbReference>
<gene>
    <name evidence="5" type="ORF">B0T18DRAFT_392113</name>
</gene>
<dbReference type="InterPro" id="IPR033140">
    <property type="entry name" value="Lipase_GDXG_put_SER_AS"/>
</dbReference>
<proteinExistence type="inferred from homology"/>